<protein>
    <submittedName>
        <fullName evidence="2">LEA domain protein</fullName>
    </submittedName>
</protein>
<dbReference type="InterPro" id="IPR009959">
    <property type="entry name" value="Cyclase_SnoaL-like"/>
</dbReference>
<dbReference type="AlphaFoldDB" id="A0A1F7ZXS7"/>
<dbReference type="Pfam" id="PF13649">
    <property type="entry name" value="Methyltransf_25"/>
    <property type="match status" value="1"/>
</dbReference>
<gene>
    <name evidence="2" type="ORF">ABOM_007559</name>
</gene>
<accession>A0A1F7ZXS7</accession>
<dbReference type="InterPro" id="IPR032710">
    <property type="entry name" value="NTF2-like_dom_sf"/>
</dbReference>
<reference evidence="2 3" key="1">
    <citation type="journal article" date="2016" name="Genome Biol. Evol.">
        <title>Draft genome sequence of an aflatoxigenic Aspergillus species, A. bombycis.</title>
        <authorList>
            <person name="Moore G.G."/>
            <person name="Mack B.M."/>
            <person name="Beltz S.B."/>
            <person name="Gilbert M.K."/>
        </authorList>
    </citation>
    <scope>NUCLEOTIDE SEQUENCE [LARGE SCALE GENOMIC DNA]</scope>
    <source>
        <strain evidence="3">NRRL 26010</strain>
    </source>
</reference>
<sequence length="580" mass="63799">MPVQKYDAIGGFYNDVAEIATGKLQLAAMQSLIGDVKGLTILELACGPGFYCRKAIEWGARHATGVDISPAMVEAARACANGDTRVEFHIADCSQPFNFGQFDIVLAPWLLNYARNEQELIGMWRNIYNSLQPGGTIIGISPNLDLLEDPSGFPQGPRFGQEVKVVGQRNQLIQMAAPPLPSATQVSLGQNIVLQPPLSRCGRGPGLIIIRPYSYAGCQAKNTSLDPEPVQKWAEESYAVVQITLDHEASADESGVLALVKRGVEALESSEEFYGSPADYAPGFGKVLGNVITAWDKTLVAAVLFSSWDLVEEPIPTLSHIPGSLQPASPTKQDTHTVYSYVDVSSAGFIVPGHADFKITSAGVAHTRSLTFLKKQLDGPYFDLEKIWDEHTWYEFGDRSVEKTMATMVREPYVNHIPTMTGGIGRARLSKFYLENFIFNNPTDTALELISRTVGTDRIVDEFIFSLTHNKEIDWLLPGIPPTGKALRIPFTSVVNIRGDRLYHEHIAWDQATVLVQLGLMPEYLPYPYALPGGQLPGPGKRFEYRVPAAGVETAMKLQDEHAVPSNGMFEFKVREVDDK</sequence>
<dbReference type="EMBL" id="LYCR01000064">
    <property type="protein sequence ID" value="OGM43848.1"/>
    <property type="molecule type" value="Genomic_DNA"/>
</dbReference>
<dbReference type="Gene3D" id="3.40.50.150">
    <property type="entry name" value="Vaccinia Virus protein VP39"/>
    <property type="match status" value="1"/>
</dbReference>
<keyword evidence="3" id="KW-1185">Reference proteome</keyword>
<dbReference type="SUPFAM" id="SSF53335">
    <property type="entry name" value="S-adenosyl-L-methionine-dependent methyltransferases"/>
    <property type="match status" value="1"/>
</dbReference>
<dbReference type="Gene3D" id="3.10.450.50">
    <property type="match status" value="1"/>
</dbReference>
<dbReference type="InterPro" id="IPR041698">
    <property type="entry name" value="Methyltransf_25"/>
</dbReference>
<feature type="domain" description="Methyltransferase" evidence="1">
    <location>
        <begin position="41"/>
        <end position="135"/>
    </location>
</feature>
<dbReference type="SUPFAM" id="SSF54427">
    <property type="entry name" value="NTF2-like"/>
    <property type="match status" value="1"/>
</dbReference>
<name>A0A1F7ZXS7_9EURO</name>
<dbReference type="GO" id="GO:0030638">
    <property type="term" value="P:polyketide metabolic process"/>
    <property type="evidence" value="ECO:0007669"/>
    <property type="project" value="InterPro"/>
</dbReference>
<dbReference type="RefSeq" id="XP_022387565.1">
    <property type="nucleotide sequence ID" value="XM_022534688.1"/>
</dbReference>
<proteinExistence type="predicted"/>
<evidence type="ECO:0000259" key="1">
    <source>
        <dbReference type="Pfam" id="PF13649"/>
    </source>
</evidence>
<dbReference type="CDD" id="cd02440">
    <property type="entry name" value="AdoMet_MTases"/>
    <property type="match status" value="1"/>
</dbReference>
<comment type="caution">
    <text evidence="2">The sequence shown here is derived from an EMBL/GenBank/DDBJ whole genome shotgun (WGS) entry which is preliminary data.</text>
</comment>
<evidence type="ECO:0000313" key="3">
    <source>
        <dbReference type="Proteomes" id="UP000179179"/>
    </source>
</evidence>
<dbReference type="OrthoDB" id="5440at2759"/>
<dbReference type="PANTHER" id="PTHR38436:SF3">
    <property type="entry name" value="CARBOXYMETHYLENEBUTENOLIDASE-RELATED"/>
    <property type="match status" value="1"/>
</dbReference>
<dbReference type="GeneID" id="34450949"/>
<dbReference type="InterPro" id="IPR029063">
    <property type="entry name" value="SAM-dependent_MTases_sf"/>
</dbReference>
<organism evidence="2 3">
    <name type="scientific">Aspergillus bombycis</name>
    <dbReference type="NCBI Taxonomy" id="109264"/>
    <lineage>
        <taxon>Eukaryota</taxon>
        <taxon>Fungi</taxon>
        <taxon>Dikarya</taxon>
        <taxon>Ascomycota</taxon>
        <taxon>Pezizomycotina</taxon>
        <taxon>Eurotiomycetes</taxon>
        <taxon>Eurotiomycetidae</taxon>
        <taxon>Eurotiales</taxon>
        <taxon>Aspergillaceae</taxon>
        <taxon>Aspergillus</taxon>
    </lineage>
</organism>
<dbReference type="Proteomes" id="UP000179179">
    <property type="component" value="Unassembled WGS sequence"/>
</dbReference>
<dbReference type="STRING" id="109264.A0A1F7ZXS7"/>
<dbReference type="PANTHER" id="PTHR38436">
    <property type="entry name" value="POLYKETIDE CYCLASE SNOAL-LIKE DOMAIN"/>
    <property type="match status" value="1"/>
</dbReference>
<evidence type="ECO:0000313" key="2">
    <source>
        <dbReference type="EMBL" id="OGM43848.1"/>
    </source>
</evidence>